<sequence length="78" mass="8949">MSSELFDQLEKKVSQAVDTIEMLQLEVEELRQDNQRLKDERQQWEGRLNRIIEQLGSLDDSADTAPQAPATQQPHSGQ</sequence>
<proteinExistence type="predicted"/>
<dbReference type="GO" id="GO:0043093">
    <property type="term" value="P:FtsZ-dependent cytokinesis"/>
    <property type="evidence" value="ECO:0007669"/>
    <property type="project" value="InterPro"/>
</dbReference>
<protein>
    <submittedName>
        <fullName evidence="5">Uncharacterized protein conserved in bacteria</fullName>
    </submittedName>
</protein>
<evidence type="ECO:0000256" key="1">
    <source>
        <dbReference type="ARBA" id="ARBA00023054"/>
    </source>
</evidence>
<dbReference type="STRING" id="1123510.GCA_000620025_00680"/>
<keyword evidence="2" id="KW-0132">Cell division</keyword>
<feature type="coiled-coil region" evidence="3">
    <location>
        <begin position="6"/>
        <end position="54"/>
    </location>
</feature>
<keyword evidence="2" id="KW-0717">Septation</keyword>
<keyword evidence="1 3" id="KW-0175">Coiled coil</keyword>
<dbReference type="GO" id="GO:0005737">
    <property type="term" value="C:cytoplasm"/>
    <property type="evidence" value="ECO:0007669"/>
    <property type="project" value="InterPro"/>
</dbReference>
<gene>
    <name evidence="5" type="ORF">ZBT109_0481</name>
</gene>
<dbReference type="RefSeq" id="WP_027704651.1">
    <property type="nucleotide sequence ID" value="NZ_AP018933.1"/>
</dbReference>
<accession>A0A348HCB7</accession>
<dbReference type="Pfam" id="PF06005">
    <property type="entry name" value="ZapB"/>
    <property type="match status" value="1"/>
</dbReference>
<feature type="region of interest" description="Disordered" evidence="4">
    <location>
        <begin position="56"/>
        <end position="78"/>
    </location>
</feature>
<evidence type="ECO:0000313" key="6">
    <source>
        <dbReference type="Proteomes" id="UP000267342"/>
    </source>
</evidence>
<reference evidence="5 6" key="1">
    <citation type="submission" date="2018-09" db="EMBL/GenBank/DDBJ databases">
        <title>Zymobacter palmae IAM14233 (=T109) whole genome analysis.</title>
        <authorList>
            <person name="Yanase H."/>
        </authorList>
    </citation>
    <scope>NUCLEOTIDE SEQUENCE [LARGE SCALE GENOMIC DNA]</scope>
    <source>
        <strain evidence="5 6">IAM14233</strain>
    </source>
</reference>
<evidence type="ECO:0000256" key="3">
    <source>
        <dbReference type="SAM" id="Coils"/>
    </source>
</evidence>
<keyword evidence="2" id="KW-0131">Cell cycle</keyword>
<name>A0A348HCB7_9GAMM</name>
<dbReference type="KEGG" id="zpl:ZBT109_0481"/>
<dbReference type="GO" id="GO:0000917">
    <property type="term" value="P:division septum assembly"/>
    <property type="evidence" value="ECO:0007669"/>
    <property type="project" value="UniProtKB-KW"/>
</dbReference>
<dbReference type="AlphaFoldDB" id="A0A348HCB7"/>
<evidence type="ECO:0000313" key="5">
    <source>
        <dbReference type="EMBL" id="BBG29269.1"/>
    </source>
</evidence>
<organism evidence="5 6">
    <name type="scientific">Zymobacter palmae</name>
    <dbReference type="NCBI Taxonomy" id="33074"/>
    <lineage>
        <taxon>Bacteria</taxon>
        <taxon>Pseudomonadati</taxon>
        <taxon>Pseudomonadota</taxon>
        <taxon>Gammaproteobacteria</taxon>
        <taxon>Oceanospirillales</taxon>
        <taxon>Halomonadaceae</taxon>
        <taxon>Zymobacter group</taxon>
        <taxon>Zymobacter</taxon>
    </lineage>
</organism>
<dbReference type="EMBL" id="AP018933">
    <property type="protein sequence ID" value="BBG29269.1"/>
    <property type="molecule type" value="Genomic_DNA"/>
</dbReference>
<dbReference type="Proteomes" id="UP000267342">
    <property type="component" value="Chromosome"/>
</dbReference>
<evidence type="ECO:0000256" key="2">
    <source>
        <dbReference type="ARBA" id="ARBA00023210"/>
    </source>
</evidence>
<keyword evidence="6" id="KW-1185">Reference proteome</keyword>
<feature type="compositionally biased region" description="Low complexity" evidence="4">
    <location>
        <begin position="64"/>
        <end position="78"/>
    </location>
</feature>
<dbReference type="InterPro" id="IPR009252">
    <property type="entry name" value="Cell_div_ZapB"/>
</dbReference>
<dbReference type="Gene3D" id="1.20.5.340">
    <property type="match status" value="1"/>
</dbReference>
<dbReference type="SUPFAM" id="SSF58022">
    <property type="entry name" value="XRCC4, C-terminal oligomerization domain"/>
    <property type="match status" value="1"/>
</dbReference>
<dbReference type="OrthoDB" id="6554593at2"/>
<evidence type="ECO:0000256" key="4">
    <source>
        <dbReference type="SAM" id="MobiDB-lite"/>
    </source>
</evidence>